<dbReference type="InterPro" id="IPR007445">
    <property type="entry name" value="PilO"/>
</dbReference>
<evidence type="ECO:0000313" key="3">
    <source>
        <dbReference type="Proteomes" id="UP000034160"/>
    </source>
</evidence>
<keyword evidence="1" id="KW-1133">Transmembrane helix</keyword>
<feature type="transmembrane region" description="Helical" evidence="1">
    <location>
        <begin position="25"/>
        <end position="47"/>
    </location>
</feature>
<dbReference type="Pfam" id="PF04350">
    <property type="entry name" value="PilO"/>
    <property type="match status" value="1"/>
</dbReference>
<comment type="caution">
    <text evidence="2">The sequence shown here is derived from an EMBL/GenBank/DDBJ whole genome shotgun (WGS) entry which is preliminary data.</text>
</comment>
<evidence type="ECO:0000256" key="1">
    <source>
        <dbReference type="SAM" id="Phobius"/>
    </source>
</evidence>
<gene>
    <name evidence="2" type="ORF">UU93_C0001G0068</name>
</gene>
<dbReference type="GO" id="GO:0043107">
    <property type="term" value="P:type IV pilus-dependent motility"/>
    <property type="evidence" value="ECO:0007669"/>
    <property type="project" value="InterPro"/>
</dbReference>
<dbReference type="EMBL" id="LCCN01000001">
    <property type="protein sequence ID" value="KKS33237.1"/>
    <property type="molecule type" value="Genomic_DNA"/>
</dbReference>
<dbReference type="Gene3D" id="3.30.70.60">
    <property type="match status" value="1"/>
</dbReference>
<dbReference type="STRING" id="1618356.UU93_C0001G0068"/>
<reference evidence="2 3" key="1">
    <citation type="journal article" date="2015" name="Nature">
        <title>rRNA introns, odd ribosomes, and small enigmatic genomes across a large radiation of phyla.</title>
        <authorList>
            <person name="Brown C.T."/>
            <person name="Hug L.A."/>
            <person name="Thomas B.C."/>
            <person name="Sharon I."/>
            <person name="Castelle C.J."/>
            <person name="Singh A."/>
            <person name="Wilkins M.J."/>
            <person name="Williams K.H."/>
            <person name="Banfield J.F."/>
        </authorList>
    </citation>
    <scope>NUCLEOTIDE SEQUENCE [LARGE SCALE GENOMIC DNA]</scope>
</reference>
<dbReference type="InterPro" id="IPR014717">
    <property type="entry name" value="Transl_elong_EF1B/ribsomal_bS6"/>
</dbReference>
<dbReference type="AlphaFoldDB" id="A0A0G0Y935"/>
<organism evidence="2 3">
    <name type="scientific">Candidatus Amesbacteria bacterium GW2011_GWA2_42_12</name>
    <dbReference type="NCBI Taxonomy" id="1618356"/>
    <lineage>
        <taxon>Bacteria</taxon>
        <taxon>Candidatus Amesiibacteriota</taxon>
    </lineage>
</organism>
<dbReference type="Proteomes" id="UP000034160">
    <property type="component" value="Unassembled WGS sequence"/>
</dbReference>
<keyword evidence="1" id="KW-0812">Transmembrane</keyword>
<dbReference type="GO" id="GO:0043683">
    <property type="term" value="P:type IV pilus assembly"/>
    <property type="evidence" value="ECO:0007669"/>
    <property type="project" value="InterPro"/>
</dbReference>
<accession>A0A0G0Y935</accession>
<keyword evidence="1" id="KW-0472">Membrane</keyword>
<protein>
    <submittedName>
        <fullName evidence="2">Uncharacterized protein</fullName>
    </submittedName>
</protein>
<name>A0A0G0Y935_9BACT</name>
<sequence>MSTFDYKSGLTRYRRYLESVAERPIARAGLFLTLSLMLIIGMLVFALRPTLVTISGLLGQIKAQQEISLKLDEKIMEINKAQTALNQVEPKLFLLDQALPNNPALQIFMNTVETQASGSGIKMTNTVFSAVTSSAQNIDFTLTTDGDYKSLRNFVQILESLRRIVHLNSVQMASSEKKSDLTLTIRGIIGSLP</sequence>
<evidence type="ECO:0000313" key="2">
    <source>
        <dbReference type="EMBL" id="KKS33237.1"/>
    </source>
</evidence>
<proteinExistence type="predicted"/>